<dbReference type="InterPro" id="IPR012337">
    <property type="entry name" value="RNaseH-like_sf"/>
</dbReference>
<dbReference type="Proteomes" id="UP001159042">
    <property type="component" value="Unassembled WGS sequence"/>
</dbReference>
<sequence>MNALKQKSLVWKFFDICEEDESKAKCKLCKHEKLISQGGKGKKASTSPLLFHLKTFHKNEYDGVSVNKEDSTIHTQPSLKQDLNDTRATKFNYIIGEMIAVDNQPFAFVEDLGFRRLLSNALPHYKLPSRHFFSDTILPDIYQRVGNQNMINETKFVSLTSDIWTCSHNNESFISISGHFIIKEPTGKSDEQELKKHHVVLSCQSFRGSHTALNIAEKITSILESWSIEKDKVHILLRDNAQNMKKGCIDCGINSEGCFIHSLQLVITGALKVHRTVTDTIASSRRIVGHFSHSALLRPFEEITKQISSSESIFSDVIPCITMLNRYLSETQVFGLGSMKTSLEEGLRNRFIDIENNKYYYIATILDPRFKLKFFSTADQAVLAKNNMLRDLRDLRRRYHFTFKNRKPH</sequence>
<evidence type="ECO:0000256" key="1">
    <source>
        <dbReference type="ARBA" id="ARBA00004123"/>
    </source>
</evidence>
<evidence type="ECO:0000313" key="11">
    <source>
        <dbReference type="Proteomes" id="UP001159042"/>
    </source>
</evidence>
<evidence type="ECO:0000259" key="9">
    <source>
        <dbReference type="PROSITE" id="PS50808"/>
    </source>
</evidence>
<comment type="subcellular location">
    <subcellularLocation>
        <location evidence="1">Nucleus</location>
    </subcellularLocation>
</comment>
<feature type="domain" description="BED-type" evidence="9">
    <location>
        <begin position="5"/>
        <end position="64"/>
    </location>
</feature>
<evidence type="ECO:0000256" key="3">
    <source>
        <dbReference type="ARBA" id="ARBA00022771"/>
    </source>
</evidence>
<evidence type="ECO:0000256" key="7">
    <source>
        <dbReference type="ARBA" id="ARBA00023242"/>
    </source>
</evidence>
<keyword evidence="2" id="KW-0479">Metal-binding</keyword>
<gene>
    <name evidence="10" type="ORF">NQ315_014414</name>
</gene>
<evidence type="ECO:0000256" key="4">
    <source>
        <dbReference type="ARBA" id="ARBA00022833"/>
    </source>
</evidence>
<keyword evidence="5" id="KW-0805">Transcription regulation</keyword>
<keyword evidence="11" id="KW-1185">Reference proteome</keyword>
<dbReference type="SMART" id="SM00614">
    <property type="entry name" value="ZnF_BED"/>
    <property type="match status" value="1"/>
</dbReference>
<dbReference type="GO" id="GO:0008270">
    <property type="term" value="F:zinc ion binding"/>
    <property type="evidence" value="ECO:0007669"/>
    <property type="project" value="UniProtKB-KW"/>
</dbReference>
<keyword evidence="7" id="KW-0539">Nucleus</keyword>
<accession>A0AAV8VFZ4</accession>
<comment type="caution">
    <text evidence="10">The sequence shown here is derived from an EMBL/GenBank/DDBJ whole genome shotgun (WGS) entry which is preliminary data.</text>
</comment>
<dbReference type="InterPro" id="IPR052035">
    <property type="entry name" value="ZnF_BED_domain_contain"/>
</dbReference>
<dbReference type="PANTHER" id="PTHR46481:SF10">
    <property type="entry name" value="ZINC FINGER BED DOMAIN-CONTAINING PROTEIN 39"/>
    <property type="match status" value="1"/>
</dbReference>
<evidence type="ECO:0000256" key="8">
    <source>
        <dbReference type="PROSITE-ProRule" id="PRU00027"/>
    </source>
</evidence>
<proteinExistence type="predicted"/>
<evidence type="ECO:0000256" key="5">
    <source>
        <dbReference type="ARBA" id="ARBA00023015"/>
    </source>
</evidence>
<dbReference type="SUPFAM" id="SSF57667">
    <property type="entry name" value="beta-beta-alpha zinc fingers"/>
    <property type="match status" value="1"/>
</dbReference>
<protein>
    <recommendedName>
        <fullName evidence="9">BED-type domain-containing protein</fullName>
    </recommendedName>
</protein>
<dbReference type="GO" id="GO:0009791">
    <property type="term" value="P:post-embryonic development"/>
    <property type="evidence" value="ECO:0007669"/>
    <property type="project" value="UniProtKB-ARBA"/>
</dbReference>
<dbReference type="GO" id="GO:0005634">
    <property type="term" value="C:nucleus"/>
    <property type="evidence" value="ECO:0007669"/>
    <property type="project" value="UniProtKB-SubCell"/>
</dbReference>
<name>A0AAV8VFZ4_9CUCU</name>
<reference evidence="10 11" key="1">
    <citation type="journal article" date="2023" name="Insect Mol. Biol.">
        <title>Genome sequencing provides insights into the evolution of gene families encoding plant cell wall-degrading enzymes in longhorned beetles.</title>
        <authorList>
            <person name="Shin N.R."/>
            <person name="Okamura Y."/>
            <person name="Kirsch R."/>
            <person name="Pauchet Y."/>
        </authorList>
    </citation>
    <scope>NUCLEOTIDE SEQUENCE [LARGE SCALE GENOMIC DNA]</scope>
    <source>
        <strain evidence="10">EAD_L_NR</strain>
    </source>
</reference>
<keyword evidence="6" id="KW-0804">Transcription</keyword>
<keyword evidence="4" id="KW-0862">Zinc</keyword>
<dbReference type="InterPro" id="IPR036236">
    <property type="entry name" value="Znf_C2H2_sf"/>
</dbReference>
<dbReference type="AlphaFoldDB" id="A0AAV8VFZ4"/>
<evidence type="ECO:0000313" key="10">
    <source>
        <dbReference type="EMBL" id="KAJ8912831.1"/>
    </source>
</evidence>
<organism evidence="10 11">
    <name type="scientific">Exocentrus adspersus</name>
    <dbReference type="NCBI Taxonomy" id="1586481"/>
    <lineage>
        <taxon>Eukaryota</taxon>
        <taxon>Metazoa</taxon>
        <taxon>Ecdysozoa</taxon>
        <taxon>Arthropoda</taxon>
        <taxon>Hexapoda</taxon>
        <taxon>Insecta</taxon>
        <taxon>Pterygota</taxon>
        <taxon>Neoptera</taxon>
        <taxon>Endopterygota</taxon>
        <taxon>Coleoptera</taxon>
        <taxon>Polyphaga</taxon>
        <taxon>Cucujiformia</taxon>
        <taxon>Chrysomeloidea</taxon>
        <taxon>Cerambycidae</taxon>
        <taxon>Lamiinae</taxon>
        <taxon>Acanthocinini</taxon>
        <taxon>Exocentrus</taxon>
    </lineage>
</organism>
<keyword evidence="3 8" id="KW-0863">Zinc-finger</keyword>
<dbReference type="GO" id="GO:0003677">
    <property type="term" value="F:DNA binding"/>
    <property type="evidence" value="ECO:0007669"/>
    <property type="project" value="InterPro"/>
</dbReference>
<dbReference type="InterPro" id="IPR003656">
    <property type="entry name" value="Znf_BED"/>
</dbReference>
<dbReference type="PANTHER" id="PTHR46481">
    <property type="entry name" value="ZINC FINGER BED DOMAIN-CONTAINING PROTEIN 4"/>
    <property type="match status" value="1"/>
</dbReference>
<evidence type="ECO:0000256" key="6">
    <source>
        <dbReference type="ARBA" id="ARBA00023163"/>
    </source>
</evidence>
<dbReference type="EMBL" id="JANEYG010000111">
    <property type="protein sequence ID" value="KAJ8912831.1"/>
    <property type="molecule type" value="Genomic_DNA"/>
</dbReference>
<dbReference type="PROSITE" id="PS50808">
    <property type="entry name" value="ZF_BED"/>
    <property type="match status" value="1"/>
</dbReference>
<dbReference type="Pfam" id="PF02892">
    <property type="entry name" value="zf-BED"/>
    <property type="match status" value="1"/>
</dbReference>
<dbReference type="SUPFAM" id="SSF140996">
    <property type="entry name" value="Hermes dimerisation domain"/>
    <property type="match status" value="1"/>
</dbReference>
<dbReference type="SUPFAM" id="SSF53098">
    <property type="entry name" value="Ribonuclease H-like"/>
    <property type="match status" value="1"/>
</dbReference>
<evidence type="ECO:0000256" key="2">
    <source>
        <dbReference type="ARBA" id="ARBA00022723"/>
    </source>
</evidence>